<protein>
    <recommendedName>
        <fullName evidence="4 14">3-oxoacyl-[acyl-carrier-protein] synthase 2</fullName>
        <ecNumber evidence="3 14">2.3.1.179</ecNumber>
    </recommendedName>
</protein>
<dbReference type="OrthoDB" id="9808669at2"/>
<comment type="catalytic activity">
    <reaction evidence="12 14">
        <text>(9Z)-hexadecenoyl-[ACP] + malonyl-[ACP] + H(+) = 3-oxo-(11Z)-octadecenoyl-[ACP] + holo-[ACP] + CO2</text>
        <dbReference type="Rhea" id="RHEA:55040"/>
        <dbReference type="Rhea" id="RHEA-COMP:9623"/>
        <dbReference type="Rhea" id="RHEA-COMP:9685"/>
        <dbReference type="Rhea" id="RHEA-COMP:10800"/>
        <dbReference type="Rhea" id="RHEA-COMP:14074"/>
        <dbReference type="ChEBI" id="CHEBI:15378"/>
        <dbReference type="ChEBI" id="CHEBI:16526"/>
        <dbReference type="ChEBI" id="CHEBI:64479"/>
        <dbReference type="ChEBI" id="CHEBI:78449"/>
        <dbReference type="ChEBI" id="CHEBI:83989"/>
        <dbReference type="ChEBI" id="CHEBI:138538"/>
        <dbReference type="EC" id="2.3.1.179"/>
    </reaction>
</comment>
<evidence type="ECO:0000256" key="11">
    <source>
        <dbReference type="ARBA" id="ARBA00024006"/>
    </source>
</evidence>
<evidence type="ECO:0000256" key="16">
    <source>
        <dbReference type="RuleBase" id="RU003694"/>
    </source>
</evidence>
<gene>
    <name evidence="18" type="ORF">FB467_2060</name>
</gene>
<dbReference type="NCBIfam" id="TIGR03150">
    <property type="entry name" value="fabF"/>
    <property type="match status" value="1"/>
</dbReference>
<dbReference type="SMART" id="SM00825">
    <property type="entry name" value="PKS_KS"/>
    <property type="match status" value="1"/>
</dbReference>
<keyword evidence="5 14" id="KW-0444">Lipid biosynthesis</keyword>
<dbReference type="PANTHER" id="PTHR11712">
    <property type="entry name" value="POLYKETIDE SYNTHASE-RELATED"/>
    <property type="match status" value="1"/>
</dbReference>
<evidence type="ECO:0000256" key="13">
    <source>
        <dbReference type="ARBA" id="ARBA00047659"/>
    </source>
</evidence>
<dbReference type="PANTHER" id="PTHR11712:SF336">
    <property type="entry name" value="3-OXOACYL-[ACYL-CARRIER-PROTEIN] SYNTHASE, MITOCHONDRIAL"/>
    <property type="match status" value="1"/>
</dbReference>
<keyword evidence="19" id="KW-1185">Reference proteome</keyword>
<dbReference type="FunFam" id="3.40.47.10:FF:000029">
    <property type="entry name" value="3-oxoacyl-[acyl-carrier-protein] synthase 1"/>
    <property type="match status" value="1"/>
</dbReference>
<dbReference type="InterPro" id="IPR014030">
    <property type="entry name" value="Ketoacyl_synth_N"/>
</dbReference>
<evidence type="ECO:0000256" key="12">
    <source>
        <dbReference type="ARBA" id="ARBA00047318"/>
    </source>
</evidence>
<dbReference type="EMBL" id="VFOP01000001">
    <property type="protein sequence ID" value="TQL50937.1"/>
    <property type="molecule type" value="Genomic_DNA"/>
</dbReference>
<proteinExistence type="inferred from homology"/>
<accession>A0A542YS91</accession>
<evidence type="ECO:0000259" key="17">
    <source>
        <dbReference type="PROSITE" id="PS52004"/>
    </source>
</evidence>
<dbReference type="PIRSF" id="PIRSF000447">
    <property type="entry name" value="KAS_II"/>
    <property type="match status" value="1"/>
</dbReference>
<dbReference type="UniPathway" id="UPA00094"/>
<dbReference type="Pfam" id="PF00109">
    <property type="entry name" value="ketoacyl-synt"/>
    <property type="match status" value="1"/>
</dbReference>
<evidence type="ECO:0000256" key="1">
    <source>
        <dbReference type="ARBA" id="ARBA00005194"/>
    </source>
</evidence>
<organism evidence="18 19">
    <name type="scientific">Ornithinicoccus hortensis</name>
    <dbReference type="NCBI Taxonomy" id="82346"/>
    <lineage>
        <taxon>Bacteria</taxon>
        <taxon>Bacillati</taxon>
        <taxon>Actinomycetota</taxon>
        <taxon>Actinomycetes</taxon>
        <taxon>Micrococcales</taxon>
        <taxon>Intrasporangiaceae</taxon>
        <taxon>Ornithinicoccus</taxon>
    </lineage>
</organism>
<reference evidence="18 19" key="1">
    <citation type="submission" date="2019-06" db="EMBL/GenBank/DDBJ databases">
        <title>Sequencing the genomes of 1000 actinobacteria strains.</title>
        <authorList>
            <person name="Klenk H.-P."/>
        </authorList>
    </citation>
    <scope>NUCLEOTIDE SEQUENCE [LARGE SCALE GENOMIC DNA]</scope>
    <source>
        <strain evidence="18 19">DSM 12335</strain>
    </source>
</reference>
<dbReference type="PROSITE" id="PS52004">
    <property type="entry name" value="KS3_2"/>
    <property type="match status" value="1"/>
</dbReference>
<dbReference type="InterPro" id="IPR014031">
    <property type="entry name" value="Ketoacyl_synth_C"/>
</dbReference>
<dbReference type="CDD" id="cd00834">
    <property type="entry name" value="KAS_I_II"/>
    <property type="match status" value="1"/>
</dbReference>
<comment type="catalytic activity">
    <reaction evidence="13 14">
        <text>a fatty acyl-[ACP] + malonyl-[ACP] + H(+) = a 3-oxoacyl-[ACP] + holo-[ACP] + CO2</text>
        <dbReference type="Rhea" id="RHEA:22836"/>
        <dbReference type="Rhea" id="RHEA-COMP:9623"/>
        <dbReference type="Rhea" id="RHEA-COMP:9685"/>
        <dbReference type="Rhea" id="RHEA-COMP:9916"/>
        <dbReference type="Rhea" id="RHEA-COMP:14125"/>
        <dbReference type="ChEBI" id="CHEBI:15378"/>
        <dbReference type="ChEBI" id="CHEBI:16526"/>
        <dbReference type="ChEBI" id="CHEBI:64479"/>
        <dbReference type="ChEBI" id="CHEBI:78449"/>
        <dbReference type="ChEBI" id="CHEBI:78776"/>
        <dbReference type="ChEBI" id="CHEBI:138651"/>
    </reaction>
</comment>
<comment type="pathway">
    <text evidence="1 14">Lipid metabolism; fatty acid biosynthesis.</text>
</comment>
<evidence type="ECO:0000256" key="9">
    <source>
        <dbReference type="ARBA" id="ARBA00023160"/>
    </source>
</evidence>
<dbReference type="InterPro" id="IPR016039">
    <property type="entry name" value="Thiolase-like"/>
</dbReference>
<dbReference type="InterPro" id="IPR020841">
    <property type="entry name" value="PKS_Beta-ketoAc_synthase_dom"/>
</dbReference>
<keyword evidence="10 14" id="KW-0012">Acyltransferase</keyword>
<evidence type="ECO:0000256" key="10">
    <source>
        <dbReference type="ARBA" id="ARBA00023315"/>
    </source>
</evidence>
<dbReference type="NCBIfam" id="NF005589">
    <property type="entry name" value="PRK07314.1"/>
    <property type="match status" value="1"/>
</dbReference>
<dbReference type="GO" id="GO:0030497">
    <property type="term" value="P:fatty acid elongation"/>
    <property type="evidence" value="ECO:0007669"/>
    <property type="project" value="UniProtKB-ARBA"/>
</dbReference>
<dbReference type="Gene3D" id="3.40.47.10">
    <property type="match status" value="2"/>
</dbReference>
<evidence type="ECO:0000313" key="18">
    <source>
        <dbReference type="EMBL" id="TQL50937.1"/>
    </source>
</evidence>
<feature type="active site" description="For beta-ketoacyl synthase activity" evidence="15">
    <location>
        <position position="166"/>
    </location>
</feature>
<evidence type="ECO:0000313" key="19">
    <source>
        <dbReference type="Proteomes" id="UP000319516"/>
    </source>
</evidence>
<keyword evidence="6 14" id="KW-0808">Transferase</keyword>
<evidence type="ECO:0000256" key="5">
    <source>
        <dbReference type="ARBA" id="ARBA00022516"/>
    </source>
</evidence>
<comment type="similarity">
    <text evidence="2 14 16">Belongs to the thiolase-like superfamily. Beta-ketoacyl-ACP synthases family.</text>
</comment>
<dbReference type="EC" id="2.3.1.179" evidence="3 14"/>
<keyword evidence="7" id="KW-0276">Fatty acid metabolism</keyword>
<keyword evidence="8" id="KW-0443">Lipid metabolism</keyword>
<dbReference type="FunFam" id="3.40.47.10:FF:000018">
    <property type="entry name" value="3-oxoacyl-[acyl-carrier-protein] synthase 2"/>
    <property type="match status" value="1"/>
</dbReference>
<dbReference type="Proteomes" id="UP000319516">
    <property type="component" value="Unassembled WGS sequence"/>
</dbReference>
<sequence>MASNRDRRVVVTGLGVTSPVGGTTQETWEALLAGTSGVRTLEQDWVAEHELPVTFAASVHTSPDEVLKKVEVRRNDPAGQYALIASREAWAHAGAPEVEPERLGVAVGSGIGGVWTLLDQWDVLRERGPRRVFPLTVPMLMPNGPAAAVSLDLKARAGAHTPVSACASGAEGIGLALNMIRNGRADVMVAGGTEAAVHPLPIAAFAAMTALSTRNDTPELASRPYDVSRDGFVLGEGAAVMVLEAEEHALARGATIYGEVSGVGMSADAYHITAGEPEGAGAARAMLEALSDAGMGPEDVAHINAHATSTPVGDLAETKSIHRAFGDRATQIPVTATKSMTGHLLGAAGALEAVITVLSLHHRKVPGTINLVDKDPEIDLNVVTGEPLVLPDGPLAAVSNSFGFGGANVALSFRTA</sequence>
<keyword evidence="9 14" id="KW-0275">Fatty acid biosynthesis</keyword>
<evidence type="ECO:0000256" key="3">
    <source>
        <dbReference type="ARBA" id="ARBA00012356"/>
    </source>
</evidence>
<dbReference type="Pfam" id="PF02801">
    <property type="entry name" value="Ketoacyl-synt_C"/>
    <property type="match status" value="1"/>
</dbReference>
<dbReference type="GO" id="GO:0005829">
    <property type="term" value="C:cytosol"/>
    <property type="evidence" value="ECO:0007669"/>
    <property type="project" value="TreeGrafter"/>
</dbReference>
<feature type="domain" description="Ketosynthase family 3 (KS3)" evidence="17">
    <location>
        <begin position="6"/>
        <end position="415"/>
    </location>
</feature>
<dbReference type="RefSeq" id="WP_141785000.1">
    <property type="nucleotide sequence ID" value="NZ_BAAAIK010000002.1"/>
</dbReference>
<dbReference type="SUPFAM" id="SSF53901">
    <property type="entry name" value="Thiolase-like"/>
    <property type="match status" value="2"/>
</dbReference>
<evidence type="ECO:0000256" key="7">
    <source>
        <dbReference type="ARBA" id="ARBA00022832"/>
    </source>
</evidence>
<dbReference type="InterPro" id="IPR017568">
    <property type="entry name" value="3-oxoacyl-ACP_synth-2"/>
</dbReference>
<comment type="function">
    <text evidence="11 14">Involved in the type II fatty acid elongation cycle. Catalyzes the elongation of a wide range of acyl-ACP by the addition of two carbons from malonyl-ACP to an acyl acceptor. Can efficiently catalyze the conversion of palmitoleoyl-ACP (cis-hexadec-9-enoyl-ACP) to cis-vaccenoyl-ACP (cis-octadec-11-enoyl-ACP), an essential step in the thermal regulation of fatty acid composition.</text>
</comment>
<comment type="caution">
    <text evidence="18">The sequence shown here is derived from an EMBL/GenBank/DDBJ whole genome shotgun (WGS) entry which is preliminary data.</text>
</comment>
<evidence type="ECO:0000256" key="2">
    <source>
        <dbReference type="ARBA" id="ARBA00008467"/>
    </source>
</evidence>
<dbReference type="AlphaFoldDB" id="A0A542YS91"/>
<name>A0A542YS91_9MICO</name>
<evidence type="ECO:0000256" key="4">
    <source>
        <dbReference type="ARBA" id="ARBA00014657"/>
    </source>
</evidence>
<evidence type="ECO:0000256" key="15">
    <source>
        <dbReference type="PIRSR" id="PIRSR000447-1"/>
    </source>
</evidence>
<evidence type="ECO:0000256" key="6">
    <source>
        <dbReference type="ARBA" id="ARBA00022679"/>
    </source>
</evidence>
<dbReference type="InterPro" id="IPR000794">
    <property type="entry name" value="Beta-ketoacyl_synthase"/>
</dbReference>
<dbReference type="GO" id="GO:0004315">
    <property type="term" value="F:3-oxoacyl-[acyl-carrier-protein] synthase activity"/>
    <property type="evidence" value="ECO:0007669"/>
    <property type="project" value="UniProtKB-UniRule"/>
</dbReference>
<evidence type="ECO:0000256" key="14">
    <source>
        <dbReference type="PIRNR" id="PIRNR000447"/>
    </source>
</evidence>
<evidence type="ECO:0000256" key="8">
    <source>
        <dbReference type="ARBA" id="ARBA00023098"/>
    </source>
</evidence>